<dbReference type="PROSITE" id="PS50935">
    <property type="entry name" value="SSB"/>
    <property type="match status" value="1"/>
</dbReference>
<feature type="compositionally biased region" description="Low complexity" evidence="3">
    <location>
        <begin position="135"/>
        <end position="144"/>
    </location>
</feature>
<evidence type="ECO:0000256" key="3">
    <source>
        <dbReference type="SAM" id="MobiDB-lite"/>
    </source>
</evidence>
<evidence type="ECO:0000256" key="2">
    <source>
        <dbReference type="PIRNR" id="PIRNR002070"/>
    </source>
</evidence>
<feature type="region of interest" description="Disordered" evidence="3">
    <location>
        <begin position="128"/>
        <end position="169"/>
    </location>
</feature>
<name>A0A841DM66_9ACTN</name>
<keyword evidence="5" id="KW-1185">Reference proteome</keyword>
<proteinExistence type="predicted"/>
<gene>
    <name evidence="4" type="ORF">HDA44_003094</name>
</gene>
<dbReference type="Proteomes" id="UP000558997">
    <property type="component" value="Unassembled WGS sequence"/>
</dbReference>
<dbReference type="InterPro" id="IPR012340">
    <property type="entry name" value="NA-bd_OB-fold"/>
</dbReference>
<dbReference type="RefSeq" id="WP_184834958.1">
    <property type="nucleotide sequence ID" value="NZ_BAAAVN010000006.1"/>
</dbReference>
<evidence type="ECO:0000313" key="4">
    <source>
        <dbReference type="EMBL" id="MBB5979753.1"/>
    </source>
</evidence>
<dbReference type="GO" id="GO:0006260">
    <property type="term" value="P:DNA replication"/>
    <property type="evidence" value="ECO:0007669"/>
    <property type="project" value="InterPro"/>
</dbReference>
<keyword evidence="1 2" id="KW-0238">DNA-binding</keyword>
<comment type="caution">
    <text evidence="4">The sequence shown here is derived from an EMBL/GenBank/DDBJ whole genome shotgun (WGS) entry which is preliminary data.</text>
</comment>
<dbReference type="Gene3D" id="2.40.50.140">
    <property type="entry name" value="Nucleic acid-binding proteins"/>
    <property type="match status" value="1"/>
</dbReference>
<evidence type="ECO:0000313" key="5">
    <source>
        <dbReference type="Proteomes" id="UP000558997"/>
    </source>
</evidence>
<dbReference type="CDD" id="cd04496">
    <property type="entry name" value="SSB_OBF"/>
    <property type="match status" value="1"/>
</dbReference>
<dbReference type="InterPro" id="IPR011344">
    <property type="entry name" value="ssDNA-bd"/>
</dbReference>
<dbReference type="InterPro" id="IPR000424">
    <property type="entry name" value="Primosome_PriB/ssb"/>
</dbReference>
<protein>
    <recommendedName>
        <fullName evidence="2">Single-stranded DNA-binding protein</fullName>
    </recommendedName>
</protein>
<evidence type="ECO:0000256" key="1">
    <source>
        <dbReference type="ARBA" id="ARBA00023125"/>
    </source>
</evidence>
<dbReference type="SUPFAM" id="SSF50249">
    <property type="entry name" value="Nucleic acid-binding proteins"/>
    <property type="match status" value="1"/>
</dbReference>
<dbReference type="GO" id="GO:0003697">
    <property type="term" value="F:single-stranded DNA binding"/>
    <property type="evidence" value="ECO:0007669"/>
    <property type="project" value="InterPro"/>
</dbReference>
<dbReference type="AlphaFoldDB" id="A0A841DM66"/>
<dbReference type="EMBL" id="JACHNF010000001">
    <property type="protein sequence ID" value="MBB5979753.1"/>
    <property type="molecule type" value="Genomic_DNA"/>
</dbReference>
<reference evidence="4 5" key="1">
    <citation type="submission" date="2020-08" db="EMBL/GenBank/DDBJ databases">
        <title>Sequencing the genomes of 1000 actinobacteria strains.</title>
        <authorList>
            <person name="Klenk H.-P."/>
        </authorList>
    </citation>
    <scope>NUCLEOTIDE SEQUENCE [LARGE SCALE GENOMIC DNA]</scope>
    <source>
        <strain evidence="4 5">DSM 17294</strain>
    </source>
</reference>
<dbReference type="PANTHER" id="PTHR10302">
    <property type="entry name" value="SINGLE-STRANDED DNA-BINDING PROTEIN"/>
    <property type="match status" value="1"/>
</dbReference>
<dbReference type="PIRSF" id="PIRSF002070">
    <property type="entry name" value="SSB"/>
    <property type="match status" value="1"/>
</dbReference>
<accession>A0A841DM66</accession>
<dbReference type="PANTHER" id="PTHR10302:SF0">
    <property type="entry name" value="SINGLE-STRANDED DNA-BINDING PROTEIN, MITOCHONDRIAL"/>
    <property type="match status" value="1"/>
</dbReference>
<organism evidence="4 5">
    <name type="scientific">Kribbella solani</name>
    <dbReference type="NCBI Taxonomy" id="236067"/>
    <lineage>
        <taxon>Bacteria</taxon>
        <taxon>Bacillati</taxon>
        <taxon>Actinomycetota</taxon>
        <taxon>Actinomycetes</taxon>
        <taxon>Propionibacteriales</taxon>
        <taxon>Kribbellaceae</taxon>
        <taxon>Kribbella</taxon>
    </lineage>
</organism>
<dbReference type="GO" id="GO:0009295">
    <property type="term" value="C:nucleoid"/>
    <property type="evidence" value="ECO:0007669"/>
    <property type="project" value="TreeGrafter"/>
</dbReference>
<dbReference type="Pfam" id="PF00436">
    <property type="entry name" value="SSB"/>
    <property type="match status" value="1"/>
</dbReference>
<sequence>MSLGETYLTVLGWVGSDPDFKEYRKNSQTTFRLGSTPRQFDKALNQYVDKATTWYTVQCWRSLARNAFESVRRGQPLIVTGRLRTHEWTDDAGEQRSRVILEAFSLGHDLVRGTAAFTRSVSRAEAPAFAHADSETTPAETTATPFPPDEYSVPPLPLPATVDPEVRAA</sequence>